<keyword evidence="6 7" id="KW-0472">Membrane</keyword>
<evidence type="ECO:0000256" key="1">
    <source>
        <dbReference type="ARBA" id="ARBA00004141"/>
    </source>
</evidence>
<dbReference type="RefSeq" id="WP_378098588.1">
    <property type="nucleotide sequence ID" value="NZ_JBHSEP010000012.1"/>
</dbReference>
<dbReference type="InterPro" id="IPR006037">
    <property type="entry name" value="RCK_C"/>
</dbReference>
<proteinExistence type="predicted"/>
<evidence type="ECO:0000256" key="3">
    <source>
        <dbReference type="ARBA" id="ARBA00022692"/>
    </source>
</evidence>
<keyword evidence="5 7" id="KW-1133">Transmembrane helix</keyword>
<dbReference type="InterPro" id="IPR004680">
    <property type="entry name" value="Cit_transptr-like_dom"/>
</dbReference>
<comment type="caution">
    <text evidence="9">The sequence shown here is derived from an EMBL/GenBank/DDBJ whole genome shotgun (WGS) entry which is preliminary data.</text>
</comment>
<protein>
    <submittedName>
        <fullName evidence="9">SLC13 family permease</fullName>
    </submittedName>
</protein>
<name>A0ABV9FGQ7_9BACL</name>
<reference evidence="10" key="1">
    <citation type="journal article" date="2019" name="Int. J. Syst. Evol. Microbiol.">
        <title>The Global Catalogue of Microorganisms (GCM) 10K type strain sequencing project: providing services to taxonomists for standard genome sequencing and annotation.</title>
        <authorList>
            <consortium name="The Broad Institute Genomics Platform"/>
            <consortium name="The Broad Institute Genome Sequencing Center for Infectious Disease"/>
            <person name="Wu L."/>
            <person name="Ma J."/>
        </authorList>
    </citation>
    <scope>NUCLEOTIDE SEQUENCE [LARGE SCALE GENOMIC DNA]</scope>
    <source>
        <strain evidence="10">CCUG 49571</strain>
    </source>
</reference>
<feature type="domain" description="RCK C-terminal" evidence="8">
    <location>
        <begin position="323"/>
        <end position="407"/>
    </location>
</feature>
<evidence type="ECO:0000256" key="4">
    <source>
        <dbReference type="ARBA" id="ARBA00022737"/>
    </source>
</evidence>
<feature type="transmembrane region" description="Helical" evidence="7">
    <location>
        <begin position="504"/>
        <end position="524"/>
    </location>
</feature>
<feature type="transmembrane region" description="Helical" evidence="7">
    <location>
        <begin position="557"/>
        <end position="577"/>
    </location>
</feature>
<keyword evidence="2" id="KW-0813">Transport</keyword>
<feature type="transmembrane region" description="Helical" evidence="7">
    <location>
        <begin position="530"/>
        <end position="550"/>
    </location>
</feature>
<dbReference type="InterPro" id="IPR051679">
    <property type="entry name" value="DASS-Related_Transporters"/>
</dbReference>
<dbReference type="Gene3D" id="3.30.70.1450">
    <property type="entry name" value="Regulator of K+ conductance, C-terminal domain"/>
    <property type="match status" value="2"/>
</dbReference>
<feature type="transmembrane region" description="Helical" evidence="7">
    <location>
        <begin position="136"/>
        <end position="155"/>
    </location>
</feature>
<comment type="subcellular location">
    <subcellularLocation>
        <location evidence="1">Membrane</location>
        <topology evidence="1">Multi-pass membrane protein</topology>
    </subcellularLocation>
</comment>
<dbReference type="InterPro" id="IPR036721">
    <property type="entry name" value="RCK_C_sf"/>
</dbReference>
<dbReference type="PANTHER" id="PTHR43652:SF1">
    <property type="entry name" value="RESPONSE REGULATOR"/>
    <property type="match status" value="1"/>
</dbReference>
<sequence length="619" mass="66475">MNGPMIATLALLTLASIFFISGKVRSDLVAVGALLLFMLGDILTPAEALSGFSNSVVIMMIGLFVVGGGIFQTGLAKMMSSKMLQLAGTNETRLLVMIMTVTSAIGAFVSNTGTIAVMMPIVVSLAMSAGTNPGRLLMPLAFAGSLGGMLTLIGTPPNLVIQETLQSAGYGGVSFFTFTPIGLICIIVGIAAMLFLRRFLPHNEGDNNGAKERSLQDLARQYQLRQNLYRVQVGAGSAICGRKLQELDISGKHALNIIEVRRKMSAKNQFFKTINQEIADSNTVIEEEDILYVHGPFERVQAFAEAGGLRMLDRRVPENKRTADSEQYATGDVGIAEVMLAPTSRLINLLIKESGFREQYRVNILGIQRRDQYLLHNLKEEKMRLGDAMLVQGTWKDIARLASDPDVVVVGQPMEEARKVTMDNKAPIAAGIMALMVGLLVTELIPAVASVMLAAVLMVAFRCVRSMEDAYKTINWESVVLIGGMIPMSIAIEKTGAAALLSDGMVSLLGGYGPLVLLAGVYFTTSILTLFISNTACAILLAPIALAAALQLGVSPYPFLFAVAVGATMCFASPFSTPPNALVMSAGRYRFSHYLKVGLPLQLLMGVVMVAVLPLFFPF</sequence>
<keyword evidence="4" id="KW-0677">Repeat</keyword>
<feature type="transmembrane region" description="Helical" evidence="7">
    <location>
        <begin position="175"/>
        <end position="196"/>
    </location>
</feature>
<feature type="transmembrane region" description="Helical" evidence="7">
    <location>
        <begin position="473"/>
        <end position="492"/>
    </location>
</feature>
<dbReference type="EMBL" id="JBHSEP010000012">
    <property type="protein sequence ID" value="MFC4599926.1"/>
    <property type="molecule type" value="Genomic_DNA"/>
</dbReference>
<evidence type="ECO:0000259" key="8">
    <source>
        <dbReference type="PROSITE" id="PS51202"/>
    </source>
</evidence>
<accession>A0ABV9FGQ7</accession>
<keyword evidence="10" id="KW-1185">Reference proteome</keyword>
<feature type="transmembrane region" description="Helical" evidence="7">
    <location>
        <begin position="428"/>
        <end position="461"/>
    </location>
</feature>
<evidence type="ECO:0000313" key="9">
    <source>
        <dbReference type="EMBL" id="MFC4599926.1"/>
    </source>
</evidence>
<dbReference type="Proteomes" id="UP001596028">
    <property type="component" value="Unassembled WGS sequence"/>
</dbReference>
<feature type="transmembrane region" description="Helical" evidence="7">
    <location>
        <begin position="50"/>
        <end position="71"/>
    </location>
</feature>
<dbReference type="SUPFAM" id="SSF116726">
    <property type="entry name" value="TrkA C-terminal domain-like"/>
    <property type="match status" value="2"/>
</dbReference>
<dbReference type="PANTHER" id="PTHR43652">
    <property type="entry name" value="BASIC AMINO ACID ANTIPORTER YFCC-RELATED"/>
    <property type="match status" value="1"/>
</dbReference>
<evidence type="ECO:0000256" key="6">
    <source>
        <dbReference type="ARBA" id="ARBA00023136"/>
    </source>
</evidence>
<dbReference type="Pfam" id="PF02080">
    <property type="entry name" value="TrkA_C"/>
    <property type="match status" value="2"/>
</dbReference>
<dbReference type="PROSITE" id="PS51202">
    <property type="entry name" value="RCK_C"/>
    <property type="match status" value="2"/>
</dbReference>
<keyword evidence="3 7" id="KW-0812">Transmembrane</keyword>
<dbReference type="CDD" id="cd01115">
    <property type="entry name" value="SLC13_permease"/>
    <property type="match status" value="1"/>
</dbReference>
<evidence type="ECO:0000256" key="7">
    <source>
        <dbReference type="SAM" id="Phobius"/>
    </source>
</evidence>
<feature type="transmembrane region" description="Helical" evidence="7">
    <location>
        <begin position="597"/>
        <end position="617"/>
    </location>
</feature>
<evidence type="ECO:0000313" key="10">
    <source>
        <dbReference type="Proteomes" id="UP001596028"/>
    </source>
</evidence>
<feature type="transmembrane region" description="Helical" evidence="7">
    <location>
        <begin position="115"/>
        <end position="131"/>
    </location>
</feature>
<gene>
    <name evidence="9" type="ORF">ACFO3S_16850</name>
</gene>
<feature type="domain" description="RCK C-terminal" evidence="8">
    <location>
        <begin position="216"/>
        <end position="309"/>
    </location>
</feature>
<organism evidence="9 10">
    <name type="scientific">Cohnella hongkongensis</name>
    <dbReference type="NCBI Taxonomy" id="178337"/>
    <lineage>
        <taxon>Bacteria</taxon>
        <taxon>Bacillati</taxon>
        <taxon>Bacillota</taxon>
        <taxon>Bacilli</taxon>
        <taxon>Bacillales</taxon>
        <taxon>Paenibacillaceae</taxon>
        <taxon>Cohnella</taxon>
    </lineage>
</organism>
<evidence type="ECO:0000256" key="2">
    <source>
        <dbReference type="ARBA" id="ARBA00022448"/>
    </source>
</evidence>
<evidence type="ECO:0000256" key="5">
    <source>
        <dbReference type="ARBA" id="ARBA00022989"/>
    </source>
</evidence>
<dbReference type="Pfam" id="PF03600">
    <property type="entry name" value="CitMHS"/>
    <property type="match status" value="1"/>
</dbReference>